<keyword evidence="2" id="KW-1133">Transmembrane helix</keyword>
<dbReference type="EMBL" id="GL376592">
    <property type="status" value="NOT_ANNOTATED_CDS"/>
    <property type="molecule type" value="Genomic_DNA"/>
</dbReference>
<keyword evidence="2" id="KW-0812">Transmembrane</keyword>
<keyword evidence="2" id="KW-0472">Membrane</keyword>
<dbReference type="AlphaFoldDB" id="K3X0Q4"/>
<proteinExistence type="predicted"/>
<dbReference type="EnsemblProtists" id="PYU1_T010803">
    <property type="protein sequence ID" value="PYU1_T010803"/>
    <property type="gene ID" value="PYU1_G010780"/>
</dbReference>
<feature type="region of interest" description="Disordered" evidence="1">
    <location>
        <begin position="256"/>
        <end position="275"/>
    </location>
</feature>
<dbReference type="eggNOG" id="ENOG502SQ1N">
    <property type="taxonomic scope" value="Eukaryota"/>
</dbReference>
<dbReference type="VEuPathDB" id="FungiDB:PYU1_G010780"/>
<reference evidence="3" key="3">
    <citation type="submission" date="2015-02" db="UniProtKB">
        <authorList>
            <consortium name="EnsemblProtists"/>
        </authorList>
    </citation>
    <scope>IDENTIFICATION</scope>
    <source>
        <strain evidence="3">DAOM BR144</strain>
    </source>
</reference>
<keyword evidence="4" id="KW-1185">Reference proteome</keyword>
<sequence>MSAGGSTSGSSSSAGVVDVSNLKTMTTNQDTCMWYAQKRCDQPRTCFDCLNVGIPGQECAIDSHGQCVTMAEYRDFVQARNYYYPNYKYYPSTNYTYCSALDATCQLCKQKWIQDYYTVGNTPAIPFCTGDSGCVCVAYCELPGWASTVIGNQCSSSNGDGSSKKLMESAAVGIGLIVLFLLVAVGVRYLLQRIEWNHQANREQRRPPREPSGPQLSLAGWTSMREKLIETERHHVQGRSAPHIIEDVSPVLVEEGEGYRPVSPSELAQQRDGSR</sequence>
<evidence type="ECO:0000256" key="1">
    <source>
        <dbReference type="SAM" id="MobiDB-lite"/>
    </source>
</evidence>
<name>K3X0Q4_GLOUD</name>
<evidence type="ECO:0000256" key="2">
    <source>
        <dbReference type="SAM" id="Phobius"/>
    </source>
</evidence>
<reference evidence="4" key="2">
    <citation type="submission" date="2010-04" db="EMBL/GenBank/DDBJ databases">
        <authorList>
            <person name="Buell R."/>
            <person name="Hamilton J."/>
            <person name="Hostetler J."/>
        </authorList>
    </citation>
    <scope>NUCLEOTIDE SEQUENCE [LARGE SCALE GENOMIC DNA]</scope>
    <source>
        <strain evidence="4">DAOM:BR144</strain>
    </source>
</reference>
<dbReference type="HOGENOM" id="CLU_050322_2_0_1"/>
<dbReference type="InParanoid" id="K3X0Q4"/>
<organism evidence="3 4">
    <name type="scientific">Globisporangium ultimum (strain ATCC 200006 / CBS 805.95 / DAOM BR144)</name>
    <name type="common">Pythium ultimum</name>
    <dbReference type="NCBI Taxonomy" id="431595"/>
    <lineage>
        <taxon>Eukaryota</taxon>
        <taxon>Sar</taxon>
        <taxon>Stramenopiles</taxon>
        <taxon>Oomycota</taxon>
        <taxon>Peronosporomycetes</taxon>
        <taxon>Pythiales</taxon>
        <taxon>Pythiaceae</taxon>
        <taxon>Globisporangium</taxon>
    </lineage>
</organism>
<evidence type="ECO:0000313" key="4">
    <source>
        <dbReference type="Proteomes" id="UP000019132"/>
    </source>
</evidence>
<dbReference type="OMA" id="ECAIDSH"/>
<evidence type="ECO:0000313" key="3">
    <source>
        <dbReference type="EnsemblProtists" id="PYU1_T010803"/>
    </source>
</evidence>
<dbReference type="Proteomes" id="UP000019132">
    <property type="component" value="Unassembled WGS sequence"/>
</dbReference>
<protein>
    <submittedName>
        <fullName evidence="3">Uncharacterized protein</fullName>
    </submittedName>
</protein>
<feature type="transmembrane region" description="Helical" evidence="2">
    <location>
        <begin position="170"/>
        <end position="191"/>
    </location>
</feature>
<reference evidence="4" key="1">
    <citation type="journal article" date="2010" name="Genome Biol.">
        <title>Genome sequence of the necrotrophic plant pathogen Pythium ultimum reveals original pathogenicity mechanisms and effector repertoire.</title>
        <authorList>
            <person name="Levesque C.A."/>
            <person name="Brouwer H."/>
            <person name="Cano L."/>
            <person name="Hamilton J.P."/>
            <person name="Holt C."/>
            <person name="Huitema E."/>
            <person name="Raffaele S."/>
            <person name="Robideau G.P."/>
            <person name="Thines M."/>
            <person name="Win J."/>
            <person name="Zerillo M.M."/>
            <person name="Beakes G.W."/>
            <person name="Boore J.L."/>
            <person name="Busam D."/>
            <person name="Dumas B."/>
            <person name="Ferriera S."/>
            <person name="Fuerstenberg S.I."/>
            <person name="Gachon C.M."/>
            <person name="Gaulin E."/>
            <person name="Govers F."/>
            <person name="Grenville-Briggs L."/>
            <person name="Horner N."/>
            <person name="Hostetler J."/>
            <person name="Jiang R.H."/>
            <person name="Johnson J."/>
            <person name="Krajaejun T."/>
            <person name="Lin H."/>
            <person name="Meijer H.J."/>
            <person name="Moore B."/>
            <person name="Morris P."/>
            <person name="Phuntmart V."/>
            <person name="Puiu D."/>
            <person name="Shetty J."/>
            <person name="Stajich J.E."/>
            <person name="Tripathy S."/>
            <person name="Wawra S."/>
            <person name="van West P."/>
            <person name="Whitty B.R."/>
            <person name="Coutinho P.M."/>
            <person name="Henrissat B."/>
            <person name="Martin F."/>
            <person name="Thomas P.D."/>
            <person name="Tyler B.M."/>
            <person name="De Vries R.P."/>
            <person name="Kamoun S."/>
            <person name="Yandell M."/>
            <person name="Tisserat N."/>
            <person name="Buell C.R."/>
        </authorList>
    </citation>
    <scope>NUCLEOTIDE SEQUENCE</scope>
    <source>
        <strain evidence="4">DAOM:BR144</strain>
    </source>
</reference>
<accession>K3X0Q4</accession>